<accession>C8XGX2</accession>
<dbReference type="CDD" id="cd06328">
    <property type="entry name" value="PBP1_SBP-like"/>
    <property type="match status" value="1"/>
</dbReference>
<dbReference type="EMBL" id="CP001737">
    <property type="protein sequence ID" value="ACV80203.1"/>
    <property type="molecule type" value="Genomic_DNA"/>
</dbReference>
<dbReference type="SUPFAM" id="SSF53822">
    <property type="entry name" value="Periplasmic binding protein-like I"/>
    <property type="match status" value="1"/>
</dbReference>
<evidence type="ECO:0000259" key="4">
    <source>
        <dbReference type="Pfam" id="PF13458"/>
    </source>
</evidence>
<keyword evidence="5" id="KW-0675">Receptor</keyword>
<dbReference type="InParanoid" id="C8XGX2"/>
<dbReference type="InterPro" id="IPR028082">
    <property type="entry name" value="Peripla_BP_I"/>
</dbReference>
<dbReference type="OrthoDB" id="9794229at2"/>
<gene>
    <name evidence="5" type="ordered locus">Namu_3910</name>
</gene>
<dbReference type="HOGENOM" id="CLU_027128_1_5_11"/>
<dbReference type="Proteomes" id="UP000002218">
    <property type="component" value="Chromosome"/>
</dbReference>
<feature type="signal peptide" evidence="3">
    <location>
        <begin position="1"/>
        <end position="22"/>
    </location>
</feature>
<evidence type="ECO:0000256" key="2">
    <source>
        <dbReference type="ARBA" id="ARBA00022729"/>
    </source>
</evidence>
<dbReference type="PANTHER" id="PTHR30483">
    <property type="entry name" value="LEUCINE-SPECIFIC-BINDING PROTEIN"/>
    <property type="match status" value="1"/>
</dbReference>
<protein>
    <submittedName>
        <fullName evidence="5">Extracellular ligand-binding receptor</fullName>
    </submittedName>
</protein>
<dbReference type="Pfam" id="PF13458">
    <property type="entry name" value="Peripla_BP_6"/>
    <property type="match status" value="1"/>
</dbReference>
<comment type="similarity">
    <text evidence="1">Belongs to the leucine-binding protein family.</text>
</comment>
<reference evidence="5 6" key="2">
    <citation type="journal article" date="2010" name="Stand. Genomic Sci.">
        <title>Complete genome sequence of Nakamurella multipartita type strain (Y-104).</title>
        <authorList>
            <person name="Tice H."/>
            <person name="Mayilraj S."/>
            <person name="Sims D."/>
            <person name="Lapidus A."/>
            <person name="Nolan M."/>
            <person name="Lucas S."/>
            <person name="Glavina Del Rio T."/>
            <person name="Copeland A."/>
            <person name="Cheng J.F."/>
            <person name="Meincke L."/>
            <person name="Bruce D."/>
            <person name="Goodwin L."/>
            <person name="Pitluck S."/>
            <person name="Ivanova N."/>
            <person name="Mavromatis K."/>
            <person name="Ovchinnikova G."/>
            <person name="Pati A."/>
            <person name="Chen A."/>
            <person name="Palaniappan K."/>
            <person name="Land M."/>
            <person name="Hauser L."/>
            <person name="Chang Y.J."/>
            <person name="Jeffries C.D."/>
            <person name="Detter J.C."/>
            <person name="Brettin T."/>
            <person name="Rohde M."/>
            <person name="Goker M."/>
            <person name="Bristow J."/>
            <person name="Eisen J.A."/>
            <person name="Markowitz V."/>
            <person name="Hugenholtz P."/>
            <person name="Kyrpides N.C."/>
            <person name="Klenk H.P."/>
            <person name="Chen F."/>
        </authorList>
    </citation>
    <scope>NUCLEOTIDE SEQUENCE [LARGE SCALE GENOMIC DNA]</scope>
    <source>
        <strain evidence="6">ATCC 700099 / DSM 44233 / CIP 104796 / JCM 9543 / NBRC 105858 / Y-104</strain>
    </source>
</reference>
<evidence type="ECO:0000256" key="1">
    <source>
        <dbReference type="ARBA" id="ARBA00010062"/>
    </source>
</evidence>
<dbReference type="Gene3D" id="3.40.50.2300">
    <property type="match status" value="2"/>
</dbReference>
<sequence precursor="true">MSRRRLTGRIAAGTLATGLLLAACGSPGSSSSSPTTAASAASAAGGGSAGASAQAATGEPIKVGVVTSLSGPLQSYGQMYLDAFNVCLDHATNGTGAVNGRPIAVATADDAGDPAKATTAATDYIGQGYQILAGSASSGVALQVAPLAQENQVLFISGPAATDAITGVNKYTFRSGRQTYQDIATAASFVGDLQGKKVTIFAQDSAFGQANVAAASAVFGAEGATVTPLLVPATATDLVPFAKQAADADPDLLFVAWAGTNATQMWEAMGQQGAFDGTTVVTGLDIKPTHTVFAPVADKLSLLAHYFDGATDNEVEQALVAGLTAEGKTQDLFSPDGCNAALMVVRAAQESPDDVDGMITALEGWEFEGPKGTTTIRAEDHAMLQPMFQTKLADVNGTLTPELVKELAPADTAPAATPFK</sequence>
<dbReference type="InterPro" id="IPR051010">
    <property type="entry name" value="BCAA_transport"/>
</dbReference>
<evidence type="ECO:0000256" key="3">
    <source>
        <dbReference type="SAM" id="SignalP"/>
    </source>
</evidence>
<proteinExistence type="inferred from homology"/>
<dbReference type="eggNOG" id="COG0683">
    <property type="taxonomic scope" value="Bacteria"/>
</dbReference>
<dbReference type="KEGG" id="nml:Namu_3910"/>
<dbReference type="RefSeq" id="WP_015749029.1">
    <property type="nucleotide sequence ID" value="NC_013235.1"/>
</dbReference>
<feature type="domain" description="Leucine-binding protein" evidence="4">
    <location>
        <begin position="60"/>
        <end position="392"/>
    </location>
</feature>
<keyword evidence="2 3" id="KW-0732">Signal</keyword>
<dbReference type="PANTHER" id="PTHR30483:SF6">
    <property type="entry name" value="PERIPLASMIC BINDING PROTEIN OF ABC TRANSPORTER FOR NATURAL AMINO ACIDS"/>
    <property type="match status" value="1"/>
</dbReference>
<feature type="chain" id="PRO_5039288402" evidence="3">
    <location>
        <begin position="23"/>
        <end position="420"/>
    </location>
</feature>
<evidence type="ECO:0000313" key="6">
    <source>
        <dbReference type="Proteomes" id="UP000002218"/>
    </source>
</evidence>
<dbReference type="InterPro" id="IPR028081">
    <property type="entry name" value="Leu-bd"/>
</dbReference>
<dbReference type="PROSITE" id="PS51257">
    <property type="entry name" value="PROKAR_LIPOPROTEIN"/>
    <property type="match status" value="1"/>
</dbReference>
<reference evidence="6" key="1">
    <citation type="submission" date="2009-09" db="EMBL/GenBank/DDBJ databases">
        <title>The complete genome of Nakamurella multipartita DSM 44233.</title>
        <authorList>
            <consortium name="US DOE Joint Genome Institute (JGI-PGF)"/>
            <person name="Lucas S."/>
            <person name="Copeland A."/>
            <person name="Lapidus A."/>
            <person name="Glavina del Rio T."/>
            <person name="Dalin E."/>
            <person name="Tice H."/>
            <person name="Bruce D."/>
            <person name="Goodwin L."/>
            <person name="Pitluck S."/>
            <person name="Kyrpides N."/>
            <person name="Mavromatis K."/>
            <person name="Ivanova N."/>
            <person name="Ovchinnikova G."/>
            <person name="Sims D."/>
            <person name="Meincke L."/>
            <person name="Brettin T."/>
            <person name="Detter J.C."/>
            <person name="Han C."/>
            <person name="Larimer F."/>
            <person name="Land M."/>
            <person name="Hauser L."/>
            <person name="Markowitz V."/>
            <person name="Cheng J.-F."/>
            <person name="Hugenholtz P."/>
            <person name="Woyke T."/>
            <person name="Wu D."/>
            <person name="Klenk H.-P."/>
            <person name="Eisen J.A."/>
        </authorList>
    </citation>
    <scope>NUCLEOTIDE SEQUENCE [LARGE SCALE GENOMIC DNA]</scope>
    <source>
        <strain evidence="6">ATCC 700099 / DSM 44233 / CIP 104796 / JCM 9543 / NBRC 105858 / Y-104</strain>
    </source>
</reference>
<evidence type="ECO:0000313" key="5">
    <source>
        <dbReference type="EMBL" id="ACV80203.1"/>
    </source>
</evidence>
<dbReference type="AlphaFoldDB" id="C8XGX2"/>
<dbReference type="STRING" id="479431.Namu_3910"/>
<organism evidence="5 6">
    <name type="scientific">Nakamurella multipartita (strain ATCC 700099 / DSM 44233 / CIP 104796 / JCM 9543 / NBRC 105858 / Y-104)</name>
    <name type="common">Microsphaera multipartita</name>
    <dbReference type="NCBI Taxonomy" id="479431"/>
    <lineage>
        <taxon>Bacteria</taxon>
        <taxon>Bacillati</taxon>
        <taxon>Actinomycetota</taxon>
        <taxon>Actinomycetes</taxon>
        <taxon>Nakamurellales</taxon>
        <taxon>Nakamurellaceae</taxon>
        <taxon>Nakamurella</taxon>
    </lineage>
</organism>
<name>C8XGX2_NAKMY</name>
<keyword evidence="6" id="KW-1185">Reference proteome</keyword>